<dbReference type="Proteomes" id="UP000431744">
    <property type="component" value="Unassembled WGS sequence"/>
</dbReference>
<accession>A0A6H9WKW6</accession>
<dbReference type="OrthoDB" id="5123526at2"/>
<evidence type="ECO:0000256" key="2">
    <source>
        <dbReference type="SAM" id="Phobius"/>
    </source>
</evidence>
<comment type="caution">
    <text evidence="3">The sequence shown here is derived from an EMBL/GenBank/DDBJ whole genome shotgun (WGS) entry which is preliminary data.</text>
</comment>
<reference evidence="3 4" key="1">
    <citation type="submission" date="2019-09" db="EMBL/GenBank/DDBJ databases">
        <title>Phylogeny of genus Pseudoclavibacter and closely related genus.</title>
        <authorList>
            <person name="Li Y."/>
        </authorList>
    </citation>
    <scope>NUCLEOTIDE SEQUENCE [LARGE SCALE GENOMIC DNA]</scope>
    <source>
        <strain evidence="3 4">EGI 60007</strain>
    </source>
</reference>
<feature type="transmembrane region" description="Helical" evidence="2">
    <location>
        <begin position="64"/>
        <end position="86"/>
    </location>
</feature>
<gene>
    <name evidence="3" type="ORF">F8O04_04105</name>
</gene>
<protein>
    <submittedName>
        <fullName evidence="3">Uncharacterized protein</fullName>
    </submittedName>
</protein>
<sequence length="348" mass="35433">MSTSPNGDPFDEVDGTPIEVTPGAFGGEGREEAADRTGATSARWQRGGPWNRFQAHSTRSRRGLIVAVTLVVLMALVIPLTVGFFANWRREVLAAEAAASAAPTIVALTAEVQAVQAQLDPVQAAFIMSNGIAEDGVKGDMESRIDDSSAAILANDAGGAQSAVDDAISFFTSTYSQSLPDRATSILSEYPYSEWETDQRIEEVIATIRSNADGGDLSALVAAVIELPQLVGDAMSEHLGNRVTYVPPAQTGGASPGPGGSQPPATVGPAPDDTGDDGNENANQNANQDANQNANQNANQDANQNANPNGGGNDGDDGGNGGQWGNSNSGGGSDDPPPSGGPGGFGGG</sequence>
<keyword evidence="4" id="KW-1185">Reference proteome</keyword>
<keyword evidence="2" id="KW-1133">Transmembrane helix</keyword>
<evidence type="ECO:0000313" key="4">
    <source>
        <dbReference type="Proteomes" id="UP000431744"/>
    </source>
</evidence>
<dbReference type="EMBL" id="WBJY01000001">
    <property type="protein sequence ID" value="KAB1649456.1"/>
    <property type="molecule type" value="Genomic_DNA"/>
</dbReference>
<evidence type="ECO:0000313" key="3">
    <source>
        <dbReference type="EMBL" id="KAB1649456.1"/>
    </source>
</evidence>
<feature type="compositionally biased region" description="Gly residues" evidence="1">
    <location>
        <begin position="309"/>
        <end position="333"/>
    </location>
</feature>
<keyword evidence="2" id="KW-0812">Transmembrane</keyword>
<feature type="region of interest" description="Disordered" evidence="1">
    <location>
        <begin position="1"/>
        <end position="50"/>
    </location>
</feature>
<feature type="compositionally biased region" description="Low complexity" evidence="1">
    <location>
        <begin position="280"/>
        <end position="308"/>
    </location>
</feature>
<organism evidence="3 4">
    <name type="scientific">Pseudoclavibacter endophyticus</name>
    <dbReference type="NCBI Taxonomy" id="1778590"/>
    <lineage>
        <taxon>Bacteria</taxon>
        <taxon>Bacillati</taxon>
        <taxon>Actinomycetota</taxon>
        <taxon>Actinomycetes</taxon>
        <taxon>Micrococcales</taxon>
        <taxon>Microbacteriaceae</taxon>
        <taxon>Pseudoclavibacter</taxon>
    </lineage>
</organism>
<proteinExistence type="predicted"/>
<dbReference type="RefSeq" id="WP_158028046.1">
    <property type="nucleotide sequence ID" value="NZ_BMHG01000001.1"/>
</dbReference>
<feature type="region of interest" description="Disordered" evidence="1">
    <location>
        <begin position="244"/>
        <end position="348"/>
    </location>
</feature>
<name>A0A6H9WKW6_9MICO</name>
<evidence type="ECO:0000256" key="1">
    <source>
        <dbReference type="SAM" id="MobiDB-lite"/>
    </source>
</evidence>
<dbReference type="AlphaFoldDB" id="A0A6H9WKW6"/>
<keyword evidence="2" id="KW-0472">Membrane</keyword>